<dbReference type="PROSITE" id="PS50198">
    <property type="entry name" value="PPIC_PPIASE_2"/>
    <property type="match status" value="1"/>
</dbReference>
<feature type="compositionally biased region" description="Low complexity" evidence="7">
    <location>
        <begin position="264"/>
        <end position="280"/>
    </location>
</feature>
<dbReference type="RefSeq" id="WP_172353231.1">
    <property type="nucleotide sequence ID" value="NZ_CP053661.1"/>
</dbReference>
<keyword evidence="4 6" id="KW-0697">Rotamase</keyword>
<dbReference type="InterPro" id="IPR046357">
    <property type="entry name" value="PPIase_dom_sf"/>
</dbReference>
<keyword evidence="5 6" id="KW-0413">Isomerase</keyword>
<evidence type="ECO:0000259" key="8">
    <source>
        <dbReference type="PROSITE" id="PS50198"/>
    </source>
</evidence>
<accession>A0A6M8B332</accession>
<feature type="compositionally biased region" description="Pro residues" evidence="7">
    <location>
        <begin position="281"/>
        <end position="294"/>
    </location>
</feature>
<evidence type="ECO:0000256" key="1">
    <source>
        <dbReference type="ARBA" id="ARBA00000971"/>
    </source>
</evidence>
<gene>
    <name evidence="9" type="ORF">HPC62_00170</name>
</gene>
<protein>
    <recommendedName>
        <fullName evidence="2">peptidylprolyl isomerase</fullName>
        <ecNumber evidence="2">5.2.1.8</ecNumber>
    </recommendedName>
</protein>
<evidence type="ECO:0000256" key="2">
    <source>
        <dbReference type="ARBA" id="ARBA00013194"/>
    </source>
</evidence>
<evidence type="ECO:0000256" key="5">
    <source>
        <dbReference type="ARBA" id="ARBA00023235"/>
    </source>
</evidence>
<dbReference type="PANTHER" id="PTHR47245">
    <property type="entry name" value="PEPTIDYLPROLYL ISOMERASE"/>
    <property type="match status" value="1"/>
</dbReference>
<evidence type="ECO:0000313" key="9">
    <source>
        <dbReference type="EMBL" id="QKD80798.1"/>
    </source>
</evidence>
<keyword evidence="10" id="KW-1185">Reference proteome</keyword>
<evidence type="ECO:0000256" key="6">
    <source>
        <dbReference type="PROSITE-ProRule" id="PRU00278"/>
    </source>
</evidence>
<reference evidence="9 10" key="1">
    <citation type="submission" date="2020-05" db="EMBL/GenBank/DDBJ databases">
        <title>Complete genome sequence of of a novel Thermoleptolyngbya strain isolated from hot springs of Ganzi, Sichuan China.</title>
        <authorList>
            <person name="Tang J."/>
            <person name="Daroch M."/>
            <person name="Li L."/>
            <person name="Waleron K."/>
            <person name="Waleron M."/>
            <person name="Waleron M."/>
        </authorList>
    </citation>
    <scope>NUCLEOTIDE SEQUENCE [LARGE SCALE GENOMIC DNA]</scope>
    <source>
        <strain evidence="9 10">PKUAC-SCTA183</strain>
    </source>
</reference>
<evidence type="ECO:0000313" key="10">
    <source>
        <dbReference type="Proteomes" id="UP000505210"/>
    </source>
</evidence>
<dbReference type="Gene3D" id="3.10.50.40">
    <property type="match status" value="1"/>
</dbReference>
<dbReference type="EMBL" id="CP053661">
    <property type="protein sequence ID" value="QKD80798.1"/>
    <property type="molecule type" value="Genomic_DNA"/>
</dbReference>
<feature type="compositionally biased region" description="Low complexity" evidence="7">
    <location>
        <begin position="331"/>
        <end position="350"/>
    </location>
</feature>
<dbReference type="Proteomes" id="UP000505210">
    <property type="component" value="Chromosome"/>
</dbReference>
<dbReference type="SUPFAM" id="SSF54534">
    <property type="entry name" value="FKBP-like"/>
    <property type="match status" value="1"/>
</dbReference>
<dbReference type="GO" id="GO:0003755">
    <property type="term" value="F:peptidyl-prolyl cis-trans isomerase activity"/>
    <property type="evidence" value="ECO:0007669"/>
    <property type="project" value="UniProtKB-KW"/>
</dbReference>
<dbReference type="Pfam" id="PF00639">
    <property type="entry name" value="Rotamase"/>
    <property type="match status" value="1"/>
</dbReference>
<dbReference type="InterPro" id="IPR050245">
    <property type="entry name" value="PrsA_foldase"/>
</dbReference>
<dbReference type="EC" id="5.2.1.8" evidence="2"/>
<feature type="region of interest" description="Disordered" evidence="7">
    <location>
        <begin position="255"/>
        <end position="350"/>
    </location>
</feature>
<proteinExistence type="predicted"/>
<dbReference type="AlphaFoldDB" id="A0A6M8B332"/>
<evidence type="ECO:0000256" key="7">
    <source>
        <dbReference type="SAM" id="MobiDB-lite"/>
    </source>
</evidence>
<name>A0A6M8B332_9CYAN</name>
<dbReference type="InterPro" id="IPR000297">
    <property type="entry name" value="PPIase_PpiC"/>
</dbReference>
<comment type="catalytic activity">
    <reaction evidence="1">
        <text>[protein]-peptidylproline (omega=180) = [protein]-peptidylproline (omega=0)</text>
        <dbReference type="Rhea" id="RHEA:16237"/>
        <dbReference type="Rhea" id="RHEA-COMP:10747"/>
        <dbReference type="Rhea" id="RHEA-COMP:10748"/>
        <dbReference type="ChEBI" id="CHEBI:83833"/>
        <dbReference type="ChEBI" id="CHEBI:83834"/>
        <dbReference type="EC" id="5.2.1.8"/>
    </reaction>
</comment>
<sequence length="350" mass="38021">MGHVLQIGNRSVTSEELPSLLAGYQMLPQLVQEVLIDEAIAPITCAEEELIGAREQFYAQHQIVDEATRQQWLNRHGMTLAQLDALATRSLRIEKFKEATWGAKLESYFLERKSKLDKVIYSLIRTQDMGIAQEIYFRVMEGEQSFAELARTYSQGPESQTDGLIGPVELSVPHPQLAHMLSISQPGQLWPPHRIGEWIVIIRLEKFIPAQMDEQMRRRLLNESFNQWLQQQLDDVSLSPLADALPADALATESLPTVEPSEPPAADTSSQPPASSSTAPPAEPPAKPGAPKPPSGAAGGQGNGGHPPAAQPQLVPTSILLSVPDPKAVKPTTLSSSPPAAPTVAPIVES</sequence>
<dbReference type="PANTHER" id="PTHR47245:SF1">
    <property type="entry name" value="FOLDASE PROTEIN PRSA"/>
    <property type="match status" value="1"/>
</dbReference>
<evidence type="ECO:0000256" key="3">
    <source>
        <dbReference type="ARBA" id="ARBA00022729"/>
    </source>
</evidence>
<keyword evidence="3" id="KW-0732">Signal</keyword>
<organism evidence="9 10">
    <name type="scientific">Thermoleptolyngbya sichuanensis A183</name>
    <dbReference type="NCBI Taxonomy" id="2737172"/>
    <lineage>
        <taxon>Bacteria</taxon>
        <taxon>Bacillati</taxon>
        <taxon>Cyanobacteriota</taxon>
        <taxon>Cyanophyceae</taxon>
        <taxon>Oculatellales</taxon>
        <taxon>Oculatellaceae</taxon>
        <taxon>Thermoleptolyngbya</taxon>
        <taxon>Thermoleptolyngbya sichuanensis</taxon>
    </lineage>
</organism>
<evidence type="ECO:0000256" key="4">
    <source>
        <dbReference type="ARBA" id="ARBA00023110"/>
    </source>
</evidence>
<dbReference type="KEGG" id="theu:HPC62_00170"/>
<feature type="domain" description="PpiC" evidence="8">
    <location>
        <begin position="114"/>
        <end position="206"/>
    </location>
</feature>